<dbReference type="EMBL" id="FTMX01000014">
    <property type="protein sequence ID" value="SIS10734.1"/>
    <property type="molecule type" value="Genomic_DNA"/>
</dbReference>
<proteinExistence type="predicted"/>
<accession>A0A9X8REP5</accession>
<organism evidence="1 2">
    <name type="scientific">Peribacillus simplex</name>
    <dbReference type="NCBI Taxonomy" id="1478"/>
    <lineage>
        <taxon>Bacteria</taxon>
        <taxon>Bacillati</taxon>
        <taxon>Bacillota</taxon>
        <taxon>Bacilli</taxon>
        <taxon>Bacillales</taxon>
        <taxon>Bacillaceae</taxon>
        <taxon>Peribacillus</taxon>
    </lineage>
</organism>
<gene>
    <name evidence="1" type="ORF">SAMN05878482_11455</name>
</gene>
<dbReference type="Proteomes" id="UP000185829">
    <property type="component" value="Unassembled WGS sequence"/>
</dbReference>
<protein>
    <submittedName>
        <fullName evidence="1">Uncharacterized protein</fullName>
    </submittedName>
</protein>
<sequence length="41" mass="4709">MESSRREPTIMEKSCLHDAAALFFTNELENDKLLVRMVVAL</sequence>
<evidence type="ECO:0000313" key="2">
    <source>
        <dbReference type="Proteomes" id="UP000185829"/>
    </source>
</evidence>
<name>A0A9X8REP5_9BACI</name>
<reference evidence="1 2" key="1">
    <citation type="submission" date="2017-01" db="EMBL/GenBank/DDBJ databases">
        <authorList>
            <person name="Varghese N."/>
            <person name="Submissions S."/>
        </authorList>
    </citation>
    <scope>NUCLEOTIDE SEQUENCE [LARGE SCALE GENOMIC DNA]</scope>
    <source>
        <strain evidence="1 2">RUG2-6</strain>
    </source>
</reference>
<dbReference type="AlphaFoldDB" id="A0A9X8REP5"/>
<comment type="caution">
    <text evidence="1">The sequence shown here is derived from an EMBL/GenBank/DDBJ whole genome shotgun (WGS) entry which is preliminary data.</text>
</comment>
<evidence type="ECO:0000313" key="1">
    <source>
        <dbReference type="EMBL" id="SIS10734.1"/>
    </source>
</evidence>